<proteinExistence type="predicted"/>
<gene>
    <name evidence="1" type="ORF">LOK49_LG10G00876</name>
</gene>
<dbReference type="Proteomes" id="UP001060215">
    <property type="component" value="Chromosome 10"/>
</dbReference>
<evidence type="ECO:0000313" key="1">
    <source>
        <dbReference type="EMBL" id="KAI7996547.1"/>
    </source>
</evidence>
<dbReference type="EMBL" id="CM045767">
    <property type="protein sequence ID" value="KAI7996547.1"/>
    <property type="molecule type" value="Genomic_DNA"/>
</dbReference>
<organism evidence="1 2">
    <name type="scientific">Camellia lanceoleosa</name>
    <dbReference type="NCBI Taxonomy" id="1840588"/>
    <lineage>
        <taxon>Eukaryota</taxon>
        <taxon>Viridiplantae</taxon>
        <taxon>Streptophyta</taxon>
        <taxon>Embryophyta</taxon>
        <taxon>Tracheophyta</taxon>
        <taxon>Spermatophyta</taxon>
        <taxon>Magnoliopsida</taxon>
        <taxon>eudicotyledons</taxon>
        <taxon>Gunneridae</taxon>
        <taxon>Pentapetalae</taxon>
        <taxon>asterids</taxon>
        <taxon>Ericales</taxon>
        <taxon>Theaceae</taxon>
        <taxon>Camellia</taxon>
    </lineage>
</organism>
<accession>A0ACC0G857</accession>
<protein>
    <submittedName>
        <fullName evidence="1">Uncharacterized protein</fullName>
    </submittedName>
</protein>
<keyword evidence="2" id="KW-1185">Reference proteome</keyword>
<comment type="caution">
    <text evidence="1">The sequence shown here is derived from an EMBL/GenBank/DDBJ whole genome shotgun (WGS) entry which is preliminary data.</text>
</comment>
<reference evidence="1 2" key="1">
    <citation type="journal article" date="2022" name="Plant J.">
        <title>Chromosome-level genome of Camellia lanceoleosa provides a valuable resource for understanding genome evolution and self-incompatibility.</title>
        <authorList>
            <person name="Gong W."/>
            <person name="Xiao S."/>
            <person name="Wang L."/>
            <person name="Liao Z."/>
            <person name="Chang Y."/>
            <person name="Mo W."/>
            <person name="Hu G."/>
            <person name="Li W."/>
            <person name="Zhao G."/>
            <person name="Zhu H."/>
            <person name="Hu X."/>
            <person name="Ji K."/>
            <person name="Xiang X."/>
            <person name="Song Q."/>
            <person name="Yuan D."/>
            <person name="Jin S."/>
            <person name="Zhang L."/>
        </authorList>
    </citation>
    <scope>NUCLEOTIDE SEQUENCE [LARGE SCALE GENOMIC DNA]</scope>
    <source>
        <strain evidence="1">SQ_2022a</strain>
    </source>
</reference>
<sequence>MNLAHTQNSIEVAAKHVATLVVLPEMWNCPYSTDYFEKFAEDFDYKDSSPSFSML</sequence>
<name>A0ACC0G857_9ERIC</name>
<evidence type="ECO:0000313" key="2">
    <source>
        <dbReference type="Proteomes" id="UP001060215"/>
    </source>
</evidence>